<keyword evidence="5" id="KW-0032">Aminotransferase</keyword>
<dbReference type="Pfam" id="PF01041">
    <property type="entry name" value="DegT_DnrJ_EryC1"/>
    <property type="match status" value="1"/>
</dbReference>
<dbReference type="EMBL" id="JAMDMJ010000013">
    <property type="protein sequence ID" value="MCY9596551.1"/>
    <property type="molecule type" value="Genomic_DNA"/>
</dbReference>
<dbReference type="AlphaFoldDB" id="A0A410WZE8"/>
<dbReference type="InterPro" id="IPR015424">
    <property type="entry name" value="PyrdxlP-dep_Trfase"/>
</dbReference>
<dbReference type="GeneID" id="95376804"/>
<dbReference type="Gene3D" id="3.90.1150.10">
    <property type="entry name" value="Aspartate Aminotransferase, domain 1"/>
    <property type="match status" value="1"/>
</dbReference>
<dbReference type="GO" id="GO:0000271">
    <property type="term" value="P:polysaccharide biosynthetic process"/>
    <property type="evidence" value="ECO:0007669"/>
    <property type="project" value="TreeGrafter"/>
</dbReference>
<reference evidence="4 7" key="2">
    <citation type="submission" date="2022-05" db="EMBL/GenBank/DDBJ databases">
        <title>Genome Sequencing of Bee-Associated Microbes.</title>
        <authorList>
            <person name="Dunlap C."/>
        </authorList>
    </citation>
    <scope>NUCLEOTIDE SEQUENCE [LARGE SCALE GENOMIC DNA]</scope>
    <source>
        <strain evidence="4 7">NRRL B-23120</strain>
    </source>
</reference>
<organism evidence="5 6">
    <name type="scientific">Paenibacillus chitinolyticus</name>
    <dbReference type="NCBI Taxonomy" id="79263"/>
    <lineage>
        <taxon>Bacteria</taxon>
        <taxon>Bacillati</taxon>
        <taxon>Bacillota</taxon>
        <taxon>Bacilli</taxon>
        <taxon>Bacillales</taxon>
        <taxon>Paenibacillaceae</taxon>
        <taxon>Paenibacillus</taxon>
    </lineage>
</organism>
<dbReference type="KEGG" id="pchi:PC41400_18590"/>
<feature type="active site" description="Proton acceptor" evidence="1">
    <location>
        <position position="192"/>
    </location>
</feature>
<evidence type="ECO:0000313" key="4">
    <source>
        <dbReference type="EMBL" id="MCY9596551.1"/>
    </source>
</evidence>
<accession>A0A410WZE8</accession>
<dbReference type="OrthoDB" id="9810913at2"/>
<dbReference type="Proteomes" id="UP000288943">
    <property type="component" value="Chromosome"/>
</dbReference>
<reference evidence="5 6" key="1">
    <citation type="submission" date="2018-01" db="EMBL/GenBank/DDBJ databases">
        <title>The whole genome sequencing and assembly of Paenibacillus chitinolyticus KCCM 41400 strain.</title>
        <authorList>
            <person name="Kim J.-Y."/>
            <person name="Park M.-K."/>
            <person name="Lee Y.-J."/>
            <person name="Yi H."/>
            <person name="Bahn Y.-S."/>
            <person name="Kim J.F."/>
            <person name="Lee D.-W."/>
        </authorList>
    </citation>
    <scope>NUCLEOTIDE SEQUENCE [LARGE SCALE GENOMIC DNA]</scope>
    <source>
        <strain evidence="5 6">KCCM 41400</strain>
    </source>
</reference>
<dbReference type="InterPro" id="IPR015422">
    <property type="entry name" value="PyrdxlP-dep_Trfase_small"/>
</dbReference>
<dbReference type="PIRSF" id="PIRSF000390">
    <property type="entry name" value="PLP_StrS"/>
    <property type="match status" value="1"/>
</dbReference>
<dbReference type="InterPro" id="IPR000653">
    <property type="entry name" value="DegT/StrS_aminotransferase"/>
</dbReference>
<keyword evidence="5" id="KW-0808">Transferase</keyword>
<comment type="similarity">
    <text evidence="3">Belongs to the DegT/DnrJ/EryC1 family.</text>
</comment>
<evidence type="ECO:0000313" key="7">
    <source>
        <dbReference type="Proteomes" id="UP001527202"/>
    </source>
</evidence>
<dbReference type="Proteomes" id="UP001527202">
    <property type="component" value="Unassembled WGS sequence"/>
</dbReference>
<dbReference type="PANTHER" id="PTHR30244">
    <property type="entry name" value="TRANSAMINASE"/>
    <property type="match status" value="1"/>
</dbReference>
<dbReference type="GO" id="GO:0008483">
    <property type="term" value="F:transaminase activity"/>
    <property type="evidence" value="ECO:0007669"/>
    <property type="project" value="UniProtKB-KW"/>
</dbReference>
<dbReference type="EMBL" id="CP026520">
    <property type="protein sequence ID" value="QAV19561.1"/>
    <property type="molecule type" value="Genomic_DNA"/>
</dbReference>
<dbReference type="CDD" id="cd00616">
    <property type="entry name" value="AHBA_syn"/>
    <property type="match status" value="1"/>
</dbReference>
<evidence type="ECO:0000256" key="3">
    <source>
        <dbReference type="RuleBase" id="RU004508"/>
    </source>
</evidence>
<dbReference type="GO" id="GO:0030170">
    <property type="term" value="F:pyridoxal phosphate binding"/>
    <property type="evidence" value="ECO:0007669"/>
    <property type="project" value="TreeGrafter"/>
</dbReference>
<name>A0A410WZE8_9BACL</name>
<sequence>MTIPFDQWPEWPQHSDRTRQKIEEVFQSNRWAISGYWTGEESMERKFAKAFADFNGVPYCVPTTSGSTALMLALEALGIGEGDEVIVPSLTWIATATAVLNVNALPVFVDVEEDTYCIDPQLIKSAITDKTKAIIPVHLFGSMANMDEISEIAQEHNLFVIEDCAQSHGSVWNGQRAGTIGDIGAFSCQQGKVLTAGEGGIIVTKNPRFFELIQQLRADSRVYCEDSSELMHGDMQLVKKGDIQGSNYCLSEFQSAILLDQLQELDDKNAIREKNAMFLNDALSKIDGIKVMKRPPQVSRQTYYGYVFRFDPVKFGGLNADQFCEILREKLNMGTFYLHPPYLPVHKNPLFCPWTKNRYLKSVRKTEAYWRGLHYPVSERASEQSIVIHHAILLAEPSHLSLLIDAVAELARKFCVTH</sequence>
<dbReference type="RefSeq" id="WP_042226759.1">
    <property type="nucleotide sequence ID" value="NZ_CP026520.1"/>
</dbReference>
<keyword evidence="7" id="KW-1185">Reference proteome</keyword>
<dbReference type="PANTHER" id="PTHR30244:SF34">
    <property type="entry name" value="DTDP-4-AMINO-4,6-DIDEOXYGALACTOSE TRANSAMINASE"/>
    <property type="match status" value="1"/>
</dbReference>
<keyword evidence="2 3" id="KW-0663">Pyridoxal phosphate</keyword>
<gene>
    <name evidence="4" type="ORF">M5X16_12285</name>
    <name evidence="5" type="ORF">PC41400_18590</name>
</gene>
<evidence type="ECO:0000313" key="5">
    <source>
        <dbReference type="EMBL" id="QAV19561.1"/>
    </source>
</evidence>
<dbReference type="InterPro" id="IPR015421">
    <property type="entry name" value="PyrdxlP-dep_Trfase_major"/>
</dbReference>
<feature type="modified residue" description="N6-(pyridoxal phosphate)lysine" evidence="2">
    <location>
        <position position="192"/>
    </location>
</feature>
<dbReference type="Gene3D" id="3.40.640.10">
    <property type="entry name" value="Type I PLP-dependent aspartate aminotransferase-like (Major domain)"/>
    <property type="match status" value="1"/>
</dbReference>
<evidence type="ECO:0000256" key="2">
    <source>
        <dbReference type="PIRSR" id="PIRSR000390-2"/>
    </source>
</evidence>
<protein>
    <submittedName>
        <fullName evidence="5">DegT/DnrJ/EryC1/StrS family aminotransferase</fullName>
    </submittedName>
</protein>
<evidence type="ECO:0000256" key="1">
    <source>
        <dbReference type="PIRSR" id="PIRSR000390-1"/>
    </source>
</evidence>
<proteinExistence type="inferred from homology"/>
<evidence type="ECO:0000313" key="6">
    <source>
        <dbReference type="Proteomes" id="UP000288943"/>
    </source>
</evidence>
<dbReference type="SUPFAM" id="SSF53383">
    <property type="entry name" value="PLP-dependent transferases"/>
    <property type="match status" value="1"/>
</dbReference>